<reference evidence="1 2" key="2">
    <citation type="journal article" date="2017" name="Front. Plant Sci.">
        <title>Gene Classification and Mining of Molecular Markers Useful in Red Clover (Trifolium pratense) Breeding.</title>
        <authorList>
            <person name="Istvanek J."/>
            <person name="Dluhosova J."/>
            <person name="Dluhos P."/>
            <person name="Patkova L."/>
            <person name="Nedelnik J."/>
            <person name="Repkova J."/>
        </authorList>
    </citation>
    <scope>NUCLEOTIDE SEQUENCE [LARGE SCALE GENOMIC DNA]</scope>
    <source>
        <strain evidence="2">cv. Tatra</strain>
        <tissue evidence="1">Young leaves</tissue>
    </source>
</reference>
<gene>
    <name evidence="1" type="ORF">L195_g052217</name>
</gene>
<comment type="caution">
    <text evidence="1">The sequence shown here is derived from an EMBL/GenBank/DDBJ whole genome shotgun (WGS) entry which is preliminary data.</text>
</comment>
<evidence type="ECO:0000313" key="2">
    <source>
        <dbReference type="Proteomes" id="UP000236291"/>
    </source>
</evidence>
<evidence type="ECO:0000313" key="1">
    <source>
        <dbReference type="EMBL" id="PNX60986.1"/>
    </source>
</evidence>
<feature type="non-terminal residue" evidence="1">
    <location>
        <position position="48"/>
    </location>
</feature>
<sequence length="48" mass="5564">MPKAKADSKPADNSCFHYLGSWVNFDDVEAIKEKVPYNVFKVESFPWQ</sequence>
<dbReference type="Proteomes" id="UP000236291">
    <property type="component" value="Unassembled WGS sequence"/>
</dbReference>
<organism evidence="1 2">
    <name type="scientific">Trifolium pratense</name>
    <name type="common">Red clover</name>
    <dbReference type="NCBI Taxonomy" id="57577"/>
    <lineage>
        <taxon>Eukaryota</taxon>
        <taxon>Viridiplantae</taxon>
        <taxon>Streptophyta</taxon>
        <taxon>Embryophyta</taxon>
        <taxon>Tracheophyta</taxon>
        <taxon>Spermatophyta</taxon>
        <taxon>Magnoliopsida</taxon>
        <taxon>eudicotyledons</taxon>
        <taxon>Gunneridae</taxon>
        <taxon>Pentapetalae</taxon>
        <taxon>rosids</taxon>
        <taxon>fabids</taxon>
        <taxon>Fabales</taxon>
        <taxon>Fabaceae</taxon>
        <taxon>Papilionoideae</taxon>
        <taxon>50 kb inversion clade</taxon>
        <taxon>NPAAA clade</taxon>
        <taxon>Hologalegina</taxon>
        <taxon>IRL clade</taxon>
        <taxon>Trifolieae</taxon>
        <taxon>Trifolium</taxon>
    </lineage>
</organism>
<dbReference type="AlphaFoldDB" id="A0A2K3K3Y1"/>
<reference evidence="1 2" key="1">
    <citation type="journal article" date="2014" name="Am. J. Bot.">
        <title>Genome assembly and annotation for red clover (Trifolium pratense; Fabaceae).</title>
        <authorList>
            <person name="Istvanek J."/>
            <person name="Jaros M."/>
            <person name="Krenek A."/>
            <person name="Repkova J."/>
        </authorList>
    </citation>
    <scope>NUCLEOTIDE SEQUENCE [LARGE SCALE GENOMIC DNA]</scope>
    <source>
        <strain evidence="2">cv. Tatra</strain>
        <tissue evidence="1">Young leaves</tissue>
    </source>
</reference>
<accession>A0A2K3K3Y1</accession>
<dbReference type="EMBL" id="ASHM01084145">
    <property type="protein sequence ID" value="PNX60986.1"/>
    <property type="molecule type" value="Genomic_DNA"/>
</dbReference>
<protein>
    <submittedName>
        <fullName evidence="1">Uncharacterized protein</fullName>
    </submittedName>
</protein>
<name>A0A2K3K3Y1_TRIPR</name>
<proteinExistence type="predicted"/>